<evidence type="ECO:0000313" key="3">
    <source>
        <dbReference type="EMBL" id="QNK40185.1"/>
    </source>
</evidence>
<evidence type="ECO:0000256" key="1">
    <source>
        <dbReference type="SAM" id="Phobius"/>
    </source>
</evidence>
<protein>
    <submittedName>
        <fullName evidence="2 3">Small multi-drug export protein</fullName>
    </submittedName>
</protein>
<reference evidence="2 4" key="1">
    <citation type="submission" date="2019-09" db="EMBL/GenBank/DDBJ databases">
        <title>Genome sequence of Clostridium sp. EA1.</title>
        <authorList>
            <person name="Poehlein A."/>
            <person name="Bengelsdorf F.R."/>
            <person name="Daniel R."/>
        </authorList>
    </citation>
    <scope>NUCLEOTIDE SEQUENCE [LARGE SCALE GENOMIC DNA]</scope>
    <source>
        <strain evidence="2 4">EA1</strain>
    </source>
</reference>
<accession>A0A6N8HWY9</accession>
<keyword evidence="1" id="KW-0472">Membrane</keyword>
<keyword evidence="4" id="KW-1185">Reference proteome</keyword>
<accession>A0A7G8T994</accession>
<evidence type="ECO:0000313" key="4">
    <source>
        <dbReference type="Proteomes" id="UP000469440"/>
    </source>
</evidence>
<sequence>MDQLVTTLINALRGIPAELIVFLISLLPLLELRGGILAAGLLHVGMIRAFFICLAGTLLPVPFILLFFRKILDWLRNTRFVRLVRRLEDKMNRKSKQIEKYKTFGLLLFVAIPLPGTGAWTGSAAAALIGMKFRHALISVVLGCVVADVIMCLLAYGVLGSIL</sequence>
<name>A0A6N8HWY9_9FIRM</name>
<dbReference type="PANTHER" id="PTHR36007:SF2">
    <property type="entry name" value="TRANSPORT PROTEIN-RELATED"/>
    <property type="match status" value="1"/>
</dbReference>
<dbReference type="PANTHER" id="PTHR36007">
    <property type="entry name" value="TRANSPORT PROTEIN-RELATED"/>
    <property type="match status" value="1"/>
</dbReference>
<dbReference type="EMBL" id="VWXL01000019">
    <property type="protein sequence ID" value="MVB10115.1"/>
    <property type="molecule type" value="Genomic_DNA"/>
</dbReference>
<dbReference type="OrthoDB" id="360192at2"/>
<feature type="transmembrane region" description="Helical" evidence="1">
    <location>
        <begin position="47"/>
        <end position="68"/>
    </location>
</feature>
<evidence type="ECO:0000313" key="2">
    <source>
        <dbReference type="EMBL" id="MVB10115.1"/>
    </source>
</evidence>
<feature type="transmembrane region" description="Helical" evidence="1">
    <location>
        <begin position="103"/>
        <end position="130"/>
    </location>
</feature>
<organism evidence="2 4">
    <name type="scientific">Caproicibacter fermentans</name>
    <dbReference type="NCBI Taxonomy" id="2576756"/>
    <lineage>
        <taxon>Bacteria</taxon>
        <taxon>Bacillati</taxon>
        <taxon>Bacillota</taxon>
        <taxon>Clostridia</taxon>
        <taxon>Eubacteriales</taxon>
        <taxon>Acutalibacteraceae</taxon>
        <taxon>Caproicibacter</taxon>
    </lineage>
</organism>
<keyword evidence="1" id="KW-1133">Transmembrane helix</keyword>
<evidence type="ECO:0000313" key="5">
    <source>
        <dbReference type="Proteomes" id="UP000515909"/>
    </source>
</evidence>
<gene>
    <name evidence="2" type="ORF">CAFE_07900</name>
    <name evidence="3" type="ORF">HCR03_16095</name>
</gene>
<dbReference type="KEGG" id="cfem:HCR03_16095"/>
<dbReference type="Pfam" id="PF06695">
    <property type="entry name" value="Sm_multidrug_ex"/>
    <property type="match status" value="1"/>
</dbReference>
<dbReference type="Proteomes" id="UP000469440">
    <property type="component" value="Unassembled WGS sequence"/>
</dbReference>
<reference evidence="3 5" key="2">
    <citation type="submission" date="2020-08" db="EMBL/GenBank/DDBJ databases">
        <title>The isolate Caproiciproducens sp. 7D4C2 produces n-caproate at mildly acidic conditions from hexoses: genome and rBOX comparison with related strains and chain-elongating bacteria.</title>
        <authorList>
            <person name="Esquivel-Elizondo S."/>
            <person name="Bagci C."/>
            <person name="Temovska M."/>
            <person name="Jeon B.S."/>
            <person name="Bessarab I."/>
            <person name="Williams R.B.H."/>
            <person name="Huson D.H."/>
            <person name="Angenent L.T."/>
        </authorList>
    </citation>
    <scope>NUCLEOTIDE SEQUENCE [LARGE SCALE GENOMIC DNA]</scope>
    <source>
        <strain evidence="3 5">7D4C2</strain>
    </source>
</reference>
<dbReference type="RefSeq" id="WP_066642120.1">
    <property type="nucleotide sequence ID" value="NZ_CP060286.1"/>
</dbReference>
<dbReference type="AlphaFoldDB" id="A0A6N8HWY9"/>
<proteinExistence type="predicted"/>
<dbReference type="Proteomes" id="UP000515909">
    <property type="component" value="Chromosome"/>
</dbReference>
<feature type="transmembrane region" description="Helical" evidence="1">
    <location>
        <begin position="136"/>
        <end position="159"/>
    </location>
</feature>
<feature type="transmembrane region" description="Helical" evidence="1">
    <location>
        <begin position="20"/>
        <end position="41"/>
    </location>
</feature>
<keyword evidence="1" id="KW-0812">Transmembrane</keyword>
<dbReference type="EMBL" id="CP060286">
    <property type="protein sequence ID" value="QNK40185.1"/>
    <property type="molecule type" value="Genomic_DNA"/>
</dbReference>
<dbReference type="InterPro" id="IPR009577">
    <property type="entry name" value="Sm_multidrug_ex"/>
</dbReference>